<reference evidence="6 7" key="1">
    <citation type="submission" date="2021-06" db="EMBL/GenBank/DDBJ databases">
        <title>Sphingomonas sp. XMGL2, whole genome shotgun sequencing project.</title>
        <authorList>
            <person name="Zhao G."/>
            <person name="Shen L."/>
        </authorList>
    </citation>
    <scope>NUCLEOTIDE SEQUENCE [LARGE SCALE GENOMIC DNA]</scope>
    <source>
        <strain evidence="6 7">XMGL2</strain>
    </source>
</reference>
<feature type="transmembrane region" description="Helical" evidence="5">
    <location>
        <begin position="107"/>
        <end position="126"/>
    </location>
</feature>
<name>A0ABS6BNZ7_9SPHN</name>
<comment type="subcellular location">
    <subcellularLocation>
        <location evidence="1">Membrane</location>
        <topology evidence="1">Multi-pass membrane protein</topology>
    </subcellularLocation>
</comment>
<evidence type="ECO:0000313" key="7">
    <source>
        <dbReference type="Proteomes" id="UP000776276"/>
    </source>
</evidence>
<feature type="transmembrane region" description="Helical" evidence="5">
    <location>
        <begin position="264"/>
        <end position="283"/>
    </location>
</feature>
<feature type="transmembrane region" description="Helical" evidence="5">
    <location>
        <begin position="238"/>
        <end position="258"/>
    </location>
</feature>
<feature type="transmembrane region" description="Helical" evidence="5">
    <location>
        <begin position="189"/>
        <end position="207"/>
    </location>
</feature>
<dbReference type="RefSeq" id="WP_216326218.1">
    <property type="nucleotide sequence ID" value="NZ_JAHKRT010000007.1"/>
</dbReference>
<dbReference type="CDD" id="cd13964">
    <property type="entry name" value="PT_UbiA_1"/>
    <property type="match status" value="1"/>
</dbReference>
<dbReference type="Pfam" id="PF01040">
    <property type="entry name" value="UbiA"/>
    <property type="match status" value="1"/>
</dbReference>
<evidence type="ECO:0000256" key="1">
    <source>
        <dbReference type="ARBA" id="ARBA00004141"/>
    </source>
</evidence>
<keyword evidence="2 5" id="KW-0812">Transmembrane</keyword>
<feature type="transmembrane region" description="Helical" evidence="5">
    <location>
        <begin position="133"/>
        <end position="153"/>
    </location>
</feature>
<accession>A0ABS6BNZ7</accession>
<organism evidence="6 7">
    <name type="scientific">Sphingomonas quercus</name>
    <dbReference type="NCBI Taxonomy" id="2842451"/>
    <lineage>
        <taxon>Bacteria</taxon>
        <taxon>Pseudomonadati</taxon>
        <taxon>Pseudomonadota</taxon>
        <taxon>Alphaproteobacteria</taxon>
        <taxon>Sphingomonadales</taxon>
        <taxon>Sphingomonadaceae</taxon>
        <taxon>Sphingomonas</taxon>
    </lineage>
</organism>
<gene>
    <name evidence="6" type="ORF">KOF26_14070</name>
</gene>
<keyword evidence="7" id="KW-1185">Reference proteome</keyword>
<keyword evidence="4 5" id="KW-0472">Membrane</keyword>
<proteinExistence type="predicted"/>
<dbReference type="EMBL" id="JAHKRT010000007">
    <property type="protein sequence ID" value="MBU3078984.1"/>
    <property type="molecule type" value="Genomic_DNA"/>
</dbReference>
<evidence type="ECO:0000256" key="4">
    <source>
        <dbReference type="ARBA" id="ARBA00023136"/>
    </source>
</evidence>
<evidence type="ECO:0000256" key="5">
    <source>
        <dbReference type="SAM" id="Phobius"/>
    </source>
</evidence>
<keyword evidence="3 5" id="KW-1133">Transmembrane helix</keyword>
<protein>
    <submittedName>
        <fullName evidence="6">UbiA family prenyltransferase</fullName>
    </submittedName>
</protein>
<comment type="caution">
    <text evidence="6">The sequence shown here is derived from an EMBL/GenBank/DDBJ whole genome shotgun (WGS) entry which is preliminary data.</text>
</comment>
<evidence type="ECO:0000256" key="2">
    <source>
        <dbReference type="ARBA" id="ARBA00022692"/>
    </source>
</evidence>
<feature type="transmembrane region" description="Helical" evidence="5">
    <location>
        <begin position="159"/>
        <end position="177"/>
    </location>
</feature>
<feature type="transmembrane region" description="Helical" evidence="5">
    <location>
        <begin position="24"/>
        <end position="57"/>
    </location>
</feature>
<feature type="transmembrane region" description="Helical" evidence="5">
    <location>
        <begin position="78"/>
        <end position="101"/>
    </location>
</feature>
<evidence type="ECO:0000313" key="6">
    <source>
        <dbReference type="EMBL" id="MBU3078984.1"/>
    </source>
</evidence>
<feature type="transmembrane region" description="Helical" evidence="5">
    <location>
        <begin position="213"/>
        <end position="231"/>
    </location>
</feature>
<dbReference type="InterPro" id="IPR000537">
    <property type="entry name" value="UbiA_prenyltransferase"/>
</dbReference>
<dbReference type="Proteomes" id="UP000776276">
    <property type="component" value="Unassembled WGS sequence"/>
</dbReference>
<sequence length="286" mass="29571">MALTLSVAFRLGRVSNLPTVWTNVLAGVMLSGAAFTGGAVALLIAALSLFYVAGMYFNDAFDAGYDARTRPGRPIPSGVVTARAVFMLGGAMMLVALLLLASLPARSGGLLAALGLVIAIIVYDAWHKANPFGPVVMGLCRLLVYVIAALSLTDAPDPAVYVAALVALSYLIGLTYAAKQEDLTRMGSLWPLLFLAAPLLYGVRTAAEGGVGLAAYLALAAVILWSVWLMMRPGPKAIGKVVALLIAGICLLDALFVAGAGQPGWAVLAMLGFVVTLAAQRIIPGT</sequence>
<evidence type="ECO:0000256" key="3">
    <source>
        <dbReference type="ARBA" id="ARBA00022989"/>
    </source>
</evidence>